<dbReference type="InterPro" id="IPR025659">
    <property type="entry name" value="Tubby-like_C"/>
</dbReference>
<dbReference type="AlphaFoldDB" id="A0AAW8YGL4"/>
<dbReference type="EMBL" id="JAWJAV010000003">
    <property type="protein sequence ID" value="MDV2621085.1"/>
    <property type="molecule type" value="Genomic_DNA"/>
</dbReference>
<dbReference type="RefSeq" id="WP_160185689.1">
    <property type="nucleotide sequence ID" value="NZ_CP096031.1"/>
</dbReference>
<dbReference type="SUPFAM" id="SSF54518">
    <property type="entry name" value="Tubby C-terminal domain-like"/>
    <property type="match status" value="1"/>
</dbReference>
<reference evidence="1" key="1">
    <citation type="journal article" date="2023" name="PeerJ">
        <title>Selection and evaluation of lactic acid bacteria from chicken feces in Thailand as potential probiotics.</title>
        <authorList>
            <person name="Khurajog B."/>
            <person name="Disastra Y."/>
            <person name="Lawwyne L.D."/>
            <person name="Sirichokchatchawan W."/>
            <person name="Niyomtham W."/>
            <person name="Yindee J."/>
            <person name="Hampson D.J."/>
            <person name="Prapasarakul N."/>
        </authorList>
    </citation>
    <scope>NUCLEOTIDE SEQUENCE</scope>
    <source>
        <strain evidence="1">BF9</strain>
    </source>
</reference>
<reference evidence="1" key="2">
    <citation type="submission" date="2023-10" db="EMBL/GenBank/DDBJ databases">
        <authorList>
            <person name="Khurajog B."/>
        </authorList>
    </citation>
    <scope>NUCLEOTIDE SEQUENCE</scope>
    <source>
        <strain evidence="1">BF9</strain>
    </source>
</reference>
<sequence>MQRFYLKSQGLENKGATTVSDENHNSKYLLVGKWGIKRDALSVYDMQGQLRAELKQIAVGLLPKFKLFLNNHEVGTVTTPVGFIRGLLYVHNLRWIIIGDTVTCHFKVFHGLTKILEVNRVQINGSAYIELNVFVGSNTPLFICLAAILDRWIQKRPPLREPKLVRTWKIESDTAGYNNFSKENSNANH</sequence>
<evidence type="ECO:0000313" key="2">
    <source>
        <dbReference type="Proteomes" id="UP001280897"/>
    </source>
</evidence>
<protein>
    <submittedName>
        <fullName evidence="1">Uncharacterized protein</fullName>
    </submittedName>
</protein>
<dbReference type="Pfam" id="PF04525">
    <property type="entry name" value="LOR"/>
    <property type="match status" value="1"/>
</dbReference>
<dbReference type="Proteomes" id="UP001280897">
    <property type="component" value="Unassembled WGS sequence"/>
</dbReference>
<accession>A0AAW8YGL4</accession>
<organism evidence="1 2">
    <name type="scientific">Pediococcus acidilactici</name>
    <dbReference type="NCBI Taxonomy" id="1254"/>
    <lineage>
        <taxon>Bacteria</taxon>
        <taxon>Bacillati</taxon>
        <taxon>Bacillota</taxon>
        <taxon>Bacilli</taxon>
        <taxon>Lactobacillales</taxon>
        <taxon>Lactobacillaceae</taxon>
        <taxon>Pediococcus</taxon>
        <taxon>Pediococcus acidilactici group</taxon>
    </lineage>
</organism>
<proteinExistence type="predicted"/>
<dbReference type="InterPro" id="IPR007612">
    <property type="entry name" value="LOR"/>
</dbReference>
<name>A0AAW8YGL4_PEDAC</name>
<evidence type="ECO:0000313" key="1">
    <source>
        <dbReference type="EMBL" id="MDV2621085.1"/>
    </source>
</evidence>
<gene>
    <name evidence="1" type="ORF">R0G89_04990</name>
</gene>
<comment type="caution">
    <text evidence="1">The sequence shown here is derived from an EMBL/GenBank/DDBJ whole genome shotgun (WGS) entry which is preliminary data.</text>
</comment>